<dbReference type="Proteomes" id="UP000004994">
    <property type="component" value="Chromosome 3"/>
</dbReference>
<feature type="region of interest" description="Disordered" evidence="1">
    <location>
        <begin position="69"/>
        <end position="88"/>
    </location>
</feature>
<sequence length="224" mass="26268">MRVKKKFKESFILHCDAGDRLFPVVVGCLLFLYLFSFAHQRNAQSGETHLSTNQRAQFSILEEVEEENIQLPQPRKRSTRAAKQKPKQPTTFIDEFLDESSQIRHVFFPDQRTFVDPRKDYGNDTYYYYLRRIWLDTEGNPIQAHEGGILYDSRTKMYYWYGEYKNGPTYHAHKRGAARFCISSLGSSTELELTPVQFLAEQRRLQSLLFIPIFVVDVIGVNCY</sequence>
<dbReference type="EnsemblPlants" id="Solyc03g043970.2.1">
    <property type="protein sequence ID" value="Solyc03g043970.2.1"/>
    <property type="gene ID" value="Solyc03g043970.2"/>
</dbReference>
<dbReference type="Gramene" id="Solyc03g043970.2.1">
    <property type="protein sequence ID" value="Solyc03g043970.2.1"/>
    <property type="gene ID" value="Solyc03g043970.2"/>
</dbReference>
<keyword evidence="2" id="KW-0812">Transmembrane</keyword>
<keyword evidence="4" id="KW-1185">Reference proteome</keyword>
<dbReference type="STRING" id="4081.A0A3Q7G5V5"/>
<dbReference type="InParanoid" id="A0A3Q7G5V5"/>
<evidence type="ECO:0000313" key="3">
    <source>
        <dbReference type="EnsemblPlants" id="Solyc03g043970.2.1"/>
    </source>
</evidence>
<protein>
    <submittedName>
        <fullName evidence="3">Uncharacterized protein</fullName>
    </submittedName>
</protein>
<feature type="transmembrane region" description="Helical" evidence="2">
    <location>
        <begin position="21"/>
        <end position="38"/>
    </location>
</feature>
<reference evidence="3" key="2">
    <citation type="submission" date="2019-01" db="UniProtKB">
        <authorList>
            <consortium name="EnsemblPlants"/>
        </authorList>
    </citation>
    <scope>IDENTIFICATION</scope>
    <source>
        <strain evidence="3">cv. Heinz 1706</strain>
    </source>
</reference>
<proteinExistence type="predicted"/>
<organism evidence="3">
    <name type="scientific">Solanum lycopersicum</name>
    <name type="common">Tomato</name>
    <name type="synonym">Lycopersicon esculentum</name>
    <dbReference type="NCBI Taxonomy" id="4081"/>
    <lineage>
        <taxon>Eukaryota</taxon>
        <taxon>Viridiplantae</taxon>
        <taxon>Streptophyta</taxon>
        <taxon>Embryophyta</taxon>
        <taxon>Tracheophyta</taxon>
        <taxon>Spermatophyta</taxon>
        <taxon>Magnoliopsida</taxon>
        <taxon>eudicotyledons</taxon>
        <taxon>Gunneridae</taxon>
        <taxon>Pentapetalae</taxon>
        <taxon>asterids</taxon>
        <taxon>lamiids</taxon>
        <taxon>Solanales</taxon>
        <taxon>Solanaceae</taxon>
        <taxon>Solanoideae</taxon>
        <taxon>Solaneae</taxon>
        <taxon>Solanum</taxon>
        <taxon>Solanum subgen. Lycopersicon</taxon>
    </lineage>
</organism>
<dbReference type="PANTHER" id="PTHR22925:SF55">
    <property type="entry name" value="BETA-GLUCANASE"/>
    <property type="match status" value="1"/>
</dbReference>
<evidence type="ECO:0000313" key="4">
    <source>
        <dbReference type="Proteomes" id="UP000004994"/>
    </source>
</evidence>
<dbReference type="InterPro" id="IPR023296">
    <property type="entry name" value="Glyco_hydro_beta-prop_sf"/>
</dbReference>
<dbReference type="PANTHER" id="PTHR22925">
    <property type="entry name" value="GLYCOSYL HYDROLASE 43 FAMILY MEMBER"/>
    <property type="match status" value="1"/>
</dbReference>
<dbReference type="AlphaFoldDB" id="A0A3Q7G5V5"/>
<reference evidence="3" key="1">
    <citation type="journal article" date="2012" name="Nature">
        <title>The tomato genome sequence provides insights into fleshy fruit evolution.</title>
        <authorList>
            <consortium name="Tomato Genome Consortium"/>
        </authorList>
    </citation>
    <scope>NUCLEOTIDE SEQUENCE [LARGE SCALE GENOMIC DNA]</scope>
    <source>
        <strain evidence="3">cv. Heinz 1706</strain>
    </source>
</reference>
<name>A0A3Q7G5V5_SOLLC</name>
<dbReference type="Gene3D" id="2.115.10.20">
    <property type="entry name" value="Glycosyl hydrolase domain, family 43"/>
    <property type="match status" value="1"/>
</dbReference>
<keyword evidence="2" id="KW-0472">Membrane</keyword>
<evidence type="ECO:0000256" key="1">
    <source>
        <dbReference type="SAM" id="MobiDB-lite"/>
    </source>
</evidence>
<accession>A0A3Q7G5V5</accession>
<keyword evidence="2" id="KW-1133">Transmembrane helix</keyword>
<evidence type="ECO:0000256" key="2">
    <source>
        <dbReference type="SAM" id="Phobius"/>
    </source>
</evidence>
<feature type="compositionally biased region" description="Basic residues" evidence="1">
    <location>
        <begin position="74"/>
        <end position="86"/>
    </location>
</feature>